<evidence type="ECO:0000313" key="1">
    <source>
        <dbReference type="EMBL" id="SDW75489.1"/>
    </source>
</evidence>
<gene>
    <name evidence="1" type="ORF">SAMN05421781_2257</name>
</gene>
<dbReference type="OrthoDB" id="1429617at2"/>
<proteinExistence type="predicted"/>
<dbReference type="Gene3D" id="3.40.50.300">
    <property type="entry name" value="P-loop containing nucleotide triphosphate hydrolases"/>
    <property type="match status" value="1"/>
</dbReference>
<sequence>MRKKVFIHIGFHKTATTFLQQNVYPKLKQEIKYIRKKRIDQELYDLRLKRLSDENIYTIRTNIEAFMHPDKPVLISYEGLSGSPFSQKKSKNNLKVLEDLRRTFPADTYDTHIIVGVRDQIDLLTSLYVQYLHQGGYKSAKALFKDWEDHGILDHYHYYRYLQKIEELFGPDNYYLLQYENFRKDEYGQILQLLQYMGIDRVPKYNRSKLNRSYGVMQAVIARKLNYFVKTPLNPNGKIPIVDIPKIGLVSPRRLLQNNASFALHYKRYSLPVNLQKVLQLKYQKDNEKLAEAYQIKDYSKS</sequence>
<reference evidence="1 2" key="1">
    <citation type="submission" date="2016-10" db="EMBL/GenBank/DDBJ databases">
        <authorList>
            <person name="de Groot N.N."/>
        </authorList>
    </citation>
    <scope>NUCLEOTIDE SEQUENCE [LARGE SCALE GENOMIC DNA]</scope>
    <source>
        <strain evidence="1 2">DSM 23126</strain>
    </source>
</reference>
<dbReference type="Proteomes" id="UP000199488">
    <property type="component" value="Unassembled WGS sequence"/>
</dbReference>
<dbReference type="EMBL" id="FNNC01000005">
    <property type="protein sequence ID" value="SDW75489.1"/>
    <property type="molecule type" value="Genomic_DNA"/>
</dbReference>
<evidence type="ECO:0000313" key="2">
    <source>
        <dbReference type="Proteomes" id="UP000199488"/>
    </source>
</evidence>
<keyword evidence="1" id="KW-0808">Transferase</keyword>
<dbReference type="AlphaFoldDB" id="A0A1H2W5X3"/>
<name>A0A1H2W5X3_9BACI</name>
<dbReference type="Pfam" id="PF13469">
    <property type="entry name" value="Sulfotransfer_3"/>
    <property type="match status" value="1"/>
</dbReference>
<dbReference type="InterPro" id="IPR027417">
    <property type="entry name" value="P-loop_NTPase"/>
</dbReference>
<dbReference type="RefSeq" id="WP_091615090.1">
    <property type="nucleotide sequence ID" value="NZ_FNNC01000005.1"/>
</dbReference>
<dbReference type="SUPFAM" id="SSF52540">
    <property type="entry name" value="P-loop containing nucleoside triphosphate hydrolases"/>
    <property type="match status" value="1"/>
</dbReference>
<protein>
    <submittedName>
        <fullName evidence="1">Sulfotransferase domain-containing protein</fullName>
    </submittedName>
</protein>
<organism evidence="1 2">
    <name type="scientific">Marinococcus luteus</name>
    <dbReference type="NCBI Taxonomy" id="1122204"/>
    <lineage>
        <taxon>Bacteria</taxon>
        <taxon>Bacillati</taxon>
        <taxon>Bacillota</taxon>
        <taxon>Bacilli</taxon>
        <taxon>Bacillales</taxon>
        <taxon>Bacillaceae</taxon>
        <taxon>Marinococcus</taxon>
    </lineage>
</organism>
<keyword evidence="2" id="KW-1185">Reference proteome</keyword>
<accession>A0A1H2W5X3</accession>
<dbReference type="GO" id="GO:0016740">
    <property type="term" value="F:transferase activity"/>
    <property type="evidence" value="ECO:0007669"/>
    <property type="project" value="UniProtKB-KW"/>
</dbReference>